<dbReference type="Gene3D" id="3.40.50.1010">
    <property type="entry name" value="5'-nuclease"/>
    <property type="match status" value="1"/>
</dbReference>
<dbReference type="GO" id="GO:0032040">
    <property type="term" value="C:small-subunit processome"/>
    <property type="evidence" value="ECO:0007669"/>
    <property type="project" value="InterPro"/>
</dbReference>
<evidence type="ECO:0000256" key="4">
    <source>
        <dbReference type="ARBA" id="ARBA00023242"/>
    </source>
</evidence>
<comment type="caution">
    <text evidence="10">The sequence shown here is derived from an EMBL/GenBank/DDBJ whole genome shotgun (WGS) entry which is preliminary data.</text>
</comment>
<keyword evidence="2" id="KW-0690">Ribosome biogenesis</keyword>
<dbReference type="GO" id="GO:0006364">
    <property type="term" value="P:rRNA processing"/>
    <property type="evidence" value="ECO:0007669"/>
    <property type="project" value="UniProtKB-KW"/>
</dbReference>
<dbReference type="EMBL" id="BSXU01004794">
    <property type="protein sequence ID" value="GMG47702.1"/>
    <property type="molecule type" value="Genomic_DNA"/>
</dbReference>
<comment type="similarity">
    <text evidence="6">Belongs to the UTP23/FCF1 family. UTP23 subfamily.</text>
</comment>
<dbReference type="FunFam" id="3.40.50.1010:FF:000006">
    <property type="entry name" value="rRNA-processing protein UTP23 homolog"/>
    <property type="match status" value="1"/>
</dbReference>
<dbReference type="InterPro" id="IPR029060">
    <property type="entry name" value="PIN-like_dom_sf"/>
</dbReference>
<evidence type="ECO:0000256" key="2">
    <source>
        <dbReference type="ARBA" id="ARBA00022517"/>
    </source>
</evidence>
<gene>
    <name evidence="10" type="ORF">Amon01_000698600</name>
</gene>
<dbReference type="InterPro" id="IPR057776">
    <property type="entry name" value="UTP23_sensor"/>
</dbReference>
<sequence>MKQKRAKSYRKQMHTLQTTFKFKTPIQCVVDSESILHAEQTKFDLVKGVKRTIQVEPKFFITQCCINHLYESKNQPAIEIAKTMEKRRCGHKGTLSSHDCIKSITCVNGENKFRYLIVTQDENLRKSLRKVPGVPLIYMNRSVMIMEPFSFATLRVVKMVEAGKLTGGLNNPNAGKHLRDEKDEESVDDADKKDEQPKKKRKGPKGPNPLSIKKKKATTPDQKQQKKKEDDGKDTDGKKKRKRSHKKKTADISEAQAADNTETSTEKKVEKDTTVTETTSEKPEKETGSKTETATEDQT</sequence>
<comment type="subcellular location">
    <subcellularLocation>
        <location evidence="1">Nucleus</location>
        <location evidence="1">Nucleolus</location>
    </subcellularLocation>
</comment>
<comment type="function">
    <text evidence="5">Involved in rRNA-processing and ribosome biogenesis.</text>
</comment>
<feature type="compositionally biased region" description="Basic residues" evidence="8">
    <location>
        <begin position="238"/>
        <end position="248"/>
    </location>
</feature>
<dbReference type="OrthoDB" id="25675at2759"/>
<keyword evidence="11" id="KW-1185">Reference proteome</keyword>
<dbReference type="Pfam" id="PF24779">
    <property type="entry name" value="UTP23_sensor"/>
    <property type="match status" value="1"/>
</dbReference>
<dbReference type="PANTHER" id="PTHR12416">
    <property type="entry name" value="RRNA-PROCESSING PROTEIN UTP23 HOMOLOG"/>
    <property type="match status" value="1"/>
</dbReference>
<evidence type="ECO:0000256" key="8">
    <source>
        <dbReference type="SAM" id="MobiDB-lite"/>
    </source>
</evidence>
<evidence type="ECO:0000313" key="11">
    <source>
        <dbReference type="Proteomes" id="UP001165063"/>
    </source>
</evidence>
<evidence type="ECO:0000256" key="3">
    <source>
        <dbReference type="ARBA" id="ARBA00022552"/>
    </source>
</evidence>
<evidence type="ECO:0000256" key="7">
    <source>
        <dbReference type="ARBA" id="ARBA00076388"/>
    </source>
</evidence>
<proteinExistence type="inferred from homology"/>
<dbReference type="SUPFAM" id="SSF88723">
    <property type="entry name" value="PIN domain-like"/>
    <property type="match status" value="1"/>
</dbReference>
<dbReference type="Pfam" id="PF04900">
    <property type="entry name" value="Fcf1"/>
    <property type="match status" value="1"/>
</dbReference>
<feature type="compositionally biased region" description="Basic and acidic residues" evidence="8">
    <location>
        <begin position="264"/>
        <end position="289"/>
    </location>
</feature>
<keyword evidence="4" id="KW-0539">Nucleus</keyword>
<name>A0A9W7DJH3_AMBMO</name>
<feature type="region of interest" description="Disordered" evidence="8">
    <location>
        <begin position="165"/>
        <end position="299"/>
    </location>
</feature>
<dbReference type="CDD" id="cd09865">
    <property type="entry name" value="PIN_ScUtp23p-like"/>
    <property type="match status" value="1"/>
</dbReference>
<dbReference type="Proteomes" id="UP001165063">
    <property type="component" value="Unassembled WGS sequence"/>
</dbReference>
<dbReference type="AlphaFoldDB" id="A0A9W7DJH3"/>
<evidence type="ECO:0000313" key="10">
    <source>
        <dbReference type="EMBL" id="GMG47702.1"/>
    </source>
</evidence>
<keyword evidence="3" id="KW-0698">rRNA processing</keyword>
<evidence type="ECO:0000259" key="9">
    <source>
        <dbReference type="Pfam" id="PF24779"/>
    </source>
</evidence>
<organism evidence="10 11">
    <name type="scientific">Ambrosiozyma monospora</name>
    <name type="common">Yeast</name>
    <name type="synonym">Endomycopsis monosporus</name>
    <dbReference type="NCBI Taxonomy" id="43982"/>
    <lineage>
        <taxon>Eukaryota</taxon>
        <taxon>Fungi</taxon>
        <taxon>Dikarya</taxon>
        <taxon>Ascomycota</taxon>
        <taxon>Saccharomycotina</taxon>
        <taxon>Pichiomycetes</taxon>
        <taxon>Pichiales</taxon>
        <taxon>Pichiaceae</taxon>
        <taxon>Ambrosiozyma</taxon>
    </lineage>
</organism>
<dbReference type="InterPro" id="IPR006984">
    <property type="entry name" value="Fcf1/UTP23"/>
</dbReference>
<evidence type="ECO:0000256" key="1">
    <source>
        <dbReference type="ARBA" id="ARBA00004604"/>
    </source>
</evidence>
<feature type="domain" description="UTP23 sensor motif region" evidence="9">
    <location>
        <begin position="198"/>
        <end position="216"/>
    </location>
</feature>
<protein>
    <recommendedName>
        <fullName evidence="7">U three protein 23</fullName>
    </recommendedName>
</protein>
<accession>A0A9W7DJH3</accession>
<evidence type="ECO:0000256" key="6">
    <source>
        <dbReference type="ARBA" id="ARBA00038503"/>
    </source>
</evidence>
<reference evidence="10" key="1">
    <citation type="submission" date="2023-04" db="EMBL/GenBank/DDBJ databases">
        <title>Ambrosiozyma monospora NBRC 1965.</title>
        <authorList>
            <person name="Ichikawa N."/>
            <person name="Sato H."/>
            <person name="Tonouchi N."/>
        </authorList>
    </citation>
    <scope>NUCLEOTIDE SEQUENCE</scope>
    <source>
        <strain evidence="10">NBRC 1965</strain>
    </source>
</reference>
<evidence type="ECO:0000256" key="5">
    <source>
        <dbReference type="ARBA" id="ARBA00037300"/>
    </source>
</evidence>
<feature type="compositionally biased region" description="Basic and acidic residues" evidence="8">
    <location>
        <begin position="223"/>
        <end position="237"/>
    </location>
</feature>